<dbReference type="AlphaFoldDB" id="A6GFI2"/>
<organism evidence="1 2">
    <name type="scientific">Plesiocystis pacifica SIR-1</name>
    <dbReference type="NCBI Taxonomy" id="391625"/>
    <lineage>
        <taxon>Bacteria</taxon>
        <taxon>Pseudomonadati</taxon>
        <taxon>Myxococcota</taxon>
        <taxon>Polyangia</taxon>
        <taxon>Nannocystales</taxon>
        <taxon>Nannocystaceae</taxon>
        <taxon>Plesiocystis</taxon>
    </lineage>
</organism>
<name>A6GFI2_9BACT</name>
<keyword evidence="2" id="KW-1185">Reference proteome</keyword>
<dbReference type="RefSeq" id="WP_006975472.1">
    <property type="nucleotide sequence ID" value="NZ_ABCS01000094.1"/>
</dbReference>
<sequence>MTSANRPLSCSVGPRPARTRLAAPLLGALMLTSLPMLGGCGPEKGPGSLAVTYVLGNAKTCDELGIETVELELIRGSGDDREVLYDDRGPCGDDLLIEGIEAKTYEVEVTAFDGNGIATLDNLADSESERRIEIFEASDATLEVDLTSRPAELFVRWRLGADGFADCDGVGIDAFEVRAFEEDGGNLLLEDVLSCGLDGDGAGNWRLLADPERDLTGSLFGEVGITPLDANGDAVGGAATFEFDPVGAGYPVQLSIECDELGCMPDPG</sequence>
<evidence type="ECO:0000313" key="1">
    <source>
        <dbReference type="EMBL" id="EDM75354.1"/>
    </source>
</evidence>
<dbReference type="STRING" id="391625.PPSIR1_15285"/>
<evidence type="ECO:0000313" key="2">
    <source>
        <dbReference type="Proteomes" id="UP000005801"/>
    </source>
</evidence>
<dbReference type="EMBL" id="ABCS01000094">
    <property type="protein sequence ID" value="EDM75354.1"/>
    <property type="molecule type" value="Genomic_DNA"/>
</dbReference>
<proteinExistence type="predicted"/>
<accession>A6GFI2</accession>
<dbReference type="OrthoDB" id="5510842at2"/>
<protein>
    <submittedName>
        <fullName evidence="1">Uncharacterized protein</fullName>
    </submittedName>
</protein>
<comment type="caution">
    <text evidence="1">The sequence shown here is derived from an EMBL/GenBank/DDBJ whole genome shotgun (WGS) entry which is preliminary data.</text>
</comment>
<gene>
    <name evidence="1" type="ORF">PPSIR1_15285</name>
</gene>
<reference evidence="1 2" key="1">
    <citation type="submission" date="2007-06" db="EMBL/GenBank/DDBJ databases">
        <authorList>
            <person name="Shimkets L."/>
            <person name="Ferriera S."/>
            <person name="Johnson J."/>
            <person name="Kravitz S."/>
            <person name="Beeson K."/>
            <person name="Sutton G."/>
            <person name="Rogers Y.-H."/>
            <person name="Friedman R."/>
            <person name="Frazier M."/>
            <person name="Venter J.C."/>
        </authorList>
    </citation>
    <scope>NUCLEOTIDE SEQUENCE [LARGE SCALE GENOMIC DNA]</scope>
    <source>
        <strain evidence="1 2">SIR-1</strain>
    </source>
</reference>
<dbReference type="Proteomes" id="UP000005801">
    <property type="component" value="Unassembled WGS sequence"/>
</dbReference>